<dbReference type="Proteomes" id="UP000051530">
    <property type="component" value="Unassembled WGS sequence"/>
</dbReference>
<dbReference type="AlphaFoldDB" id="A0A0R0M0M2"/>
<comment type="caution">
    <text evidence="3">The sequence shown here is derived from an EMBL/GenBank/DDBJ whole genome shotgun (WGS) entry which is preliminary data.</text>
</comment>
<dbReference type="VEuPathDB" id="MicrosporidiaDB:M153_2500020141"/>
<feature type="region of interest" description="Disordered" evidence="2">
    <location>
        <begin position="562"/>
        <end position="610"/>
    </location>
</feature>
<feature type="compositionally biased region" description="Basic and acidic residues" evidence="2">
    <location>
        <begin position="39"/>
        <end position="60"/>
    </location>
</feature>
<evidence type="ECO:0000313" key="4">
    <source>
        <dbReference type="Proteomes" id="UP000051530"/>
    </source>
</evidence>
<feature type="coiled-coil region" evidence="1">
    <location>
        <begin position="693"/>
        <end position="748"/>
    </location>
</feature>
<feature type="region of interest" description="Disordered" evidence="2">
    <location>
        <begin position="275"/>
        <end position="416"/>
    </location>
</feature>
<feature type="compositionally biased region" description="Basic and acidic residues" evidence="2">
    <location>
        <begin position="358"/>
        <end position="371"/>
    </location>
</feature>
<feature type="coiled-coil region" evidence="1">
    <location>
        <begin position="777"/>
        <end position="811"/>
    </location>
</feature>
<feature type="compositionally biased region" description="Basic and acidic residues" evidence="2">
    <location>
        <begin position="332"/>
        <end position="342"/>
    </location>
</feature>
<feature type="region of interest" description="Disordered" evidence="2">
    <location>
        <begin position="37"/>
        <end position="80"/>
    </location>
</feature>
<name>A0A0R0M0M2_9MICR</name>
<keyword evidence="4" id="KW-1185">Reference proteome</keyword>
<protein>
    <submittedName>
        <fullName evidence="3">Uncharacterized protein</fullName>
    </submittedName>
</protein>
<reference evidence="3 4" key="1">
    <citation type="submission" date="2015-07" db="EMBL/GenBank/DDBJ databases">
        <title>The genome of Pseudoloma neurophilia, a relevant intracellular parasite of the zebrafish.</title>
        <authorList>
            <person name="Ndikumana S."/>
            <person name="Pelin A."/>
            <person name="Sanders J."/>
            <person name="Corradi N."/>
        </authorList>
    </citation>
    <scope>NUCLEOTIDE SEQUENCE [LARGE SCALE GENOMIC DNA]</scope>
    <source>
        <strain evidence="3 4">MK1</strain>
    </source>
</reference>
<gene>
    <name evidence="3" type="ORF">M153_2500020141</name>
</gene>
<keyword evidence="1" id="KW-0175">Coiled coil</keyword>
<feature type="region of interest" description="Disordered" evidence="2">
    <location>
        <begin position="113"/>
        <end position="145"/>
    </location>
</feature>
<feature type="compositionally biased region" description="Basic and acidic residues" evidence="2">
    <location>
        <begin position="119"/>
        <end position="145"/>
    </location>
</feature>
<organism evidence="3 4">
    <name type="scientific">Pseudoloma neurophilia</name>
    <dbReference type="NCBI Taxonomy" id="146866"/>
    <lineage>
        <taxon>Eukaryota</taxon>
        <taxon>Fungi</taxon>
        <taxon>Fungi incertae sedis</taxon>
        <taxon>Microsporidia</taxon>
        <taxon>Pseudoloma</taxon>
    </lineage>
</organism>
<accession>A0A0R0M0M2</accession>
<feature type="compositionally biased region" description="Basic residues" evidence="2">
    <location>
        <begin position="566"/>
        <end position="586"/>
    </location>
</feature>
<proteinExistence type="predicted"/>
<feature type="compositionally biased region" description="Basic residues" evidence="2">
    <location>
        <begin position="299"/>
        <end position="309"/>
    </location>
</feature>
<sequence>MPENSINSKTDIFGPTKNEIDSIQEDLQLEDTGFYKIRRTPDRLSPRKTFQSDEHSEPKGKRYRSSKSTHEKKNSKTNFVETEKVINNVSKLAEKTEKVLPLTFLIKNNKITSPVVDSGKNEDNSELKVSQKEKNKKNLTETQEKYKNSIPVDNCDKKIKILEQSTTTMKDGHSEDDLKCNGLFDSSVIIPETKPKRKLMTRPKNLKKILKLKDKKIVGNKHSFLFDSSIAVLKLNKMIKEDDEIFSEIGNIEQSTNRKVVSPFIVCRKNNSDVSQKKEFDGKESSRLSQKEENVKKTFITKRNKKSATQKKNSPMMKKDDLKEITAASSEKQLENSKKEVDLEINTPSKKRTSFSRKPIESKVDQNEDKSQTVIQKPIVESEIKTPLKKTQRKTGNPTTPKRRRTTTSKVENPDSLLESSTIDISKDKLSSLVDTKTTTRAHDTIKSVNVDSEMRESVKDSQISPKIDISGQINNKDDTHDMIKNVKTVDEISRSEICDKNGDSLFDAEKDVSPKKTKGKSLPAVVKRNVSTMPNLAPEIVPESEQITKADNKKISILQNNSKKNIIKSKKGRKLINKTKPGRQKKTADKPSSSRRGRPKKENINHLSENDVIEFNQRHPVETKRRFSLTEFTIIEMEKQEERLDHIAALSLIKLSQEKVEVRQSPDPQPRENIKKRVNYFSNRLNKSRSKRAKLKELLLIEQEKNKKLSDQKNHLEASIENCQKMVSESNQHVNHLTEKIIELNNEYSIREIDLQKIRIGIESASKLKEMCFKEANNYKKMISQLKLENEELRKNNESLKITVKELISEKNSGG</sequence>
<evidence type="ECO:0000313" key="3">
    <source>
        <dbReference type="EMBL" id="KRH95126.1"/>
    </source>
</evidence>
<evidence type="ECO:0000256" key="1">
    <source>
        <dbReference type="SAM" id="Coils"/>
    </source>
</evidence>
<feature type="compositionally biased region" description="Basic and acidic residues" evidence="2">
    <location>
        <begin position="275"/>
        <end position="296"/>
    </location>
</feature>
<evidence type="ECO:0000256" key="2">
    <source>
        <dbReference type="SAM" id="MobiDB-lite"/>
    </source>
</evidence>
<dbReference type="EMBL" id="LGUB01000005">
    <property type="protein sequence ID" value="KRH95126.1"/>
    <property type="molecule type" value="Genomic_DNA"/>
</dbReference>